<dbReference type="PANTHER" id="PTHR46796:SF6">
    <property type="entry name" value="ARAC SUBFAMILY"/>
    <property type="match status" value="1"/>
</dbReference>
<dbReference type="PROSITE" id="PS01124">
    <property type="entry name" value="HTH_ARAC_FAMILY_2"/>
    <property type="match status" value="1"/>
</dbReference>
<dbReference type="InterPro" id="IPR020449">
    <property type="entry name" value="Tscrpt_reg_AraC-type_HTH"/>
</dbReference>
<dbReference type="Pfam" id="PF12833">
    <property type="entry name" value="HTH_18"/>
    <property type="match status" value="1"/>
</dbReference>
<keyword evidence="3" id="KW-0804">Transcription</keyword>
<dbReference type="Proteomes" id="UP000523614">
    <property type="component" value="Unassembled WGS sequence"/>
</dbReference>
<dbReference type="EMBL" id="JAAYYP010000071">
    <property type="protein sequence ID" value="NLF90183.1"/>
    <property type="molecule type" value="Genomic_DNA"/>
</dbReference>
<organism evidence="5 6">
    <name type="scientific">Corynebacterium marinum</name>
    <dbReference type="NCBI Taxonomy" id="349751"/>
    <lineage>
        <taxon>Bacteria</taxon>
        <taxon>Bacillati</taxon>
        <taxon>Actinomycetota</taxon>
        <taxon>Actinomycetes</taxon>
        <taxon>Mycobacteriales</taxon>
        <taxon>Corynebacteriaceae</taxon>
        <taxon>Corynebacterium</taxon>
    </lineage>
</organism>
<evidence type="ECO:0000256" key="2">
    <source>
        <dbReference type="ARBA" id="ARBA00023125"/>
    </source>
</evidence>
<dbReference type="InterPro" id="IPR050204">
    <property type="entry name" value="AraC_XylS_family_regulators"/>
</dbReference>
<dbReference type="PROSITE" id="PS00041">
    <property type="entry name" value="HTH_ARAC_FAMILY_1"/>
    <property type="match status" value="1"/>
</dbReference>
<dbReference type="InterPro" id="IPR009057">
    <property type="entry name" value="Homeodomain-like_sf"/>
</dbReference>
<dbReference type="GO" id="GO:0043565">
    <property type="term" value="F:sequence-specific DNA binding"/>
    <property type="evidence" value="ECO:0007669"/>
    <property type="project" value="InterPro"/>
</dbReference>
<accession>A0A847H8Z5</accession>
<dbReference type="GO" id="GO:0003700">
    <property type="term" value="F:DNA-binding transcription factor activity"/>
    <property type="evidence" value="ECO:0007669"/>
    <property type="project" value="InterPro"/>
</dbReference>
<dbReference type="PANTHER" id="PTHR46796">
    <property type="entry name" value="HTH-TYPE TRANSCRIPTIONAL ACTIVATOR RHAS-RELATED"/>
    <property type="match status" value="1"/>
</dbReference>
<dbReference type="AlphaFoldDB" id="A0A847H8Z5"/>
<keyword evidence="2" id="KW-0238">DNA-binding</keyword>
<sequence>MSTKPTGRAPQILRFTTHGLSPKNRVQLWEGHNSRALIPLDIRTIEDSPLRAQQTNLNLPSIRMADVFGTSQIVERSETFINDHPTGVVAVFFATEGEAFFFHRGGHISLGPGQAIVYDADRPFVRGFSRGFRELVLTIPRQLYEDLLGPGGPDLPAVFDFGPGAGASEQALARRLQHALAVASAPGLETDPTARHSARMELAQAEEDTLGLLQLILASPGSSPTGVVAAATDFIERHLTDPDLPPSRVAEAAGVSERHLGRLFADSGTTVSRFIQARRLELAREFLASPDHGRLPVAEVAAHCGFTSHSHFGRVFRERFGLTPLQWRKESQRGHLDL</sequence>
<comment type="caution">
    <text evidence="5">The sequence shown here is derived from an EMBL/GenBank/DDBJ whole genome shotgun (WGS) entry which is preliminary data.</text>
</comment>
<feature type="domain" description="HTH araC/xylS-type" evidence="4">
    <location>
        <begin position="229"/>
        <end position="330"/>
    </location>
</feature>
<evidence type="ECO:0000313" key="5">
    <source>
        <dbReference type="EMBL" id="NLF90183.1"/>
    </source>
</evidence>
<dbReference type="InterPro" id="IPR018060">
    <property type="entry name" value="HTH_AraC"/>
</dbReference>
<dbReference type="PRINTS" id="PR00032">
    <property type="entry name" value="HTHARAC"/>
</dbReference>
<dbReference type="InterPro" id="IPR035418">
    <property type="entry name" value="AraC-bd_2"/>
</dbReference>
<reference evidence="5 6" key="1">
    <citation type="journal article" date="2020" name="Biotechnol. Biofuels">
        <title>New insights from the biogas microbiome by comprehensive genome-resolved metagenomics of nearly 1600 species originating from multiple anaerobic digesters.</title>
        <authorList>
            <person name="Campanaro S."/>
            <person name="Treu L."/>
            <person name="Rodriguez-R L.M."/>
            <person name="Kovalovszki A."/>
            <person name="Ziels R.M."/>
            <person name="Maus I."/>
            <person name="Zhu X."/>
            <person name="Kougias P.G."/>
            <person name="Basile A."/>
            <person name="Luo G."/>
            <person name="Schluter A."/>
            <person name="Konstantinidis K.T."/>
            <person name="Angelidaki I."/>
        </authorList>
    </citation>
    <scope>NUCLEOTIDE SEQUENCE [LARGE SCALE GENOMIC DNA]</scope>
    <source>
        <strain evidence="5">AS06rmzACSIP_235</strain>
    </source>
</reference>
<name>A0A847H8Z5_9CORY</name>
<evidence type="ECO:0000256" key="1">
    <source>
        <dbReference type="ARBA" id="ARBA00023015"/>
    </source>
</evidence>
<dbReference type="SMART" id="SM00342">
    <property type="entry name" value="HTH_ARAC"/>
    <property type="match status" value="1"/>
</dbReference>
<dbReference type="Gene3D" id="1.10.10.60">
    <property type="entry name" value="Homeodomain-like"/>
    <property type="match status" value="1"/>
</dbReference>
<proteinExistence type="predicted"/>
<keyword evidence="1" id="KW-0805">Transcription regulation</keyword>
<gene>
    <name evidence="5" type="ORF">GX570_02375</name>
</gene>
<dbReference type="InterPro" id="IPR018062">
    <property type="entry name" value="HTH_AraC-typ_CS"/>
</dbReference>
<evidence type="ECO:0000259" key="4">
    <source>
        <dbReference type="PROSITE" id="PS01124"/>
    </source>
</evidence>
<dbReference type="Pfam" id="PF14525">
    <property type="entry name" value="AraC_binding_2"/>
    <property type="match status" value="1"/>
</dbReference>
<dbReference type="SUPFAM" id="SSF46689">
    <property type="entry name" value="Homeodomain-like"/>
    <property type="match status" value="1"/>
</dbReference>
<evidence type="ECO:0000256" key="3">
    <source>
        <dbReference type="ARBA" id="ARBA00023163"/>
    </source>
</evidence>
<evidence type="ECO:0000313" key="6">
    <source>
        <dbReference type="Proteomes" id="UP000523614"/>
    </source>
</evidence>
<protein>
    <submittedName>
        <fullName evidence="5">AraC family transcriptional regulator</fullName>
    </submittedName>
</protein>